<dbReference type="PANTHER" id="PTHR43130:SF15">
    <property type="entry name" value="THIJ_PFPI FAMILY PROTEIN (AFU_ORTHOLOGUE AFUA_5G14240)"/>
    <property type="match status" value="1"/>
</dbReference>
<protein>
    <submittedName>
        <fullName evidence="3">DJ-1/PfpI family protein</fullName>
    </submittedName>
</protein>
<comment type="caution">
    <text evidence="3">The sequence shown here is derived from an EMBL/GenBank/DDBJ whole genome shotgun (WGS) entry which is preliminary data.</text>
</comment>
<evidence type="ECO:0000259" key="2">
    <source>
        <dbReference type="Pfam" id="PF01965"/>
    </source>
</evidence>
<feature type="domain" description="DJ-1/PfpI" evidence="2">
    <location>
        <begin position="66"/>
        <end position="235"/>
    </location>
</feature>
<dbReference type="InterPro" id="IPR002818">
    <property type="entry name" value="DJ-1/PfpI"/>
</dbReference>
<dbReference type="InterPro" id="IPR029062">
    <property type="entry name" value="Class_I_gatase-like"/>
</dbReference>
<organism evidence="3 4">
    <name type="scientific">Plectosphaerella plurivora</name>
    <dbReference type="NCBI Taxonomy" id="936078"/>
    <lineage>
        <taxon>Eukaryota</taxon>
        <taxon>Fungi</taxon>
        <taxon>Dikarya</taxon>
        <taxon>Ascomycota</taxon>
        <taxon>Pezizomycotina</taxon>
        <taxon>Sordariomycetes</taxon>
        <taxon>Hypocreomycetidae</taxon>
        <taxon>Glomerellales</taxon>
        <taxon>Plectosphaerellaceae</taxon>
        <taxon>Plectosphaerella</taxon>
    </lineage>
</organism>
<evidence type="ECO:0000256" key="1">
    <source>
        <dbReference type="SAM" id="MobiDB-lite"/>
    </source>
</evidence>
<keyword evidence="4" id="KW-1185">Reference proteome</keyword>
<dbReference type="PANTHER" id="PTHR43130">
    <property type="entry name" value="ARAC-FAMILY TRANSCRIPTIONAL REGULATOR"/>
    <property type="match status" value="1"/>
</dbReference>
<dbReference type="InterPro" id="IPR052158">
    <property type="entry name" value="INH-QAR"/>
</dbReference>
<dbReference type="CDD" id="cd03139">
    <property type="entry name" value="GATase1_PfpI_2"/>
    <property type="match status" value="1"/>
</dbReference>
<dbReference type="SUPFAM" id="SSF52317">
    <property type="entry name" value="Class I glutamine amidotransferase-like"/>
    <property type="match status" value="1"/>
</dbReference>
<gene>
    <name evidence="3" type="ORF">F5X68DRAFT_202427</name>
</gene>
<feature type="region of interest" description="Disordered" evidence="1">
    <location>
        <begin position="1"/>
        <end position="24"/>
    </location>
</feature>
<evidence type="ECO:0000313" key="3">
    <source>
        <dbReference type="EMBL" id="KAH6691706.1"/>
    </source>
</evidence>
<feature type="compositionally biased region" description="Polar residues" evidence="1">
    <location>
        <begin position="1"/>
        <end position="17"/>
    </location>
</feature>
<dbReference type="Proteomes" id="UP000770015">
    <property type="component" value="Unassembled WGS sequence"/>
</dbReference>
<dbReference type="EMBL" id="JAGSXJ010000005">
    <property type="protein sequence ID" value="KAH6691706.1"/>
    <property type="molecule type" value="Genomic_DNA"/>
</dbReference>
<dbReference type="AlphaFoldDB" id="A0A9P8VFX0"/>
<dbReference type="Gene3D" id="3.40.50.880">
    <property type="match status" value="1"/>
</dbReference>
<proteinExistence type="predicted"/>
<accession>A0A9P8VFX0</accession>
<dbReference type="Pfam" id="PF01965">
    <property type="entry name" value="DJ-1_PfpI"/>
    <property type="match status" value="1"/>
</dbReference>
<dbReference type="OrthoDB" id="543156at2759"/>
<name>A0A9P8VFX0_9PEZI</name>
<sequence>MGSRSDSTSRRCQSSARTPPHHDHNTAYALTRVNYNSHISQLPYRFNIFMTAQAPSQDALPSRFGMILFPGFQPLDVFGPLGIFNIFSRTQKTSLSIIAATLDPVSTSTDPNAAFQQSVLPTHTFASPPPDLEVLFVPGGMGTRAPESELAEMLAYIRHVYPQLRYIISICTGGGVIARAGVLDGRRATTNKLAWAQTVAHGPKTYWVAKARWVVDGNIYSSSGVTAGIDATLAWISAVYGEETAKNLAVGIEHNRVEDPADDPFATYYGVSDVPPVQQ</sequence>
<evidence type="ECO:0000313" key="4">
    <source>
        <dbReference type="Proteomes" id="UP000770015"/>
    </source>
</evidence>
<reference evidence="3" key="1">
    <citation type="journal article" date="2021" name="Nat. Commun.">
        <title>Genetic determinants of endophytism in the Arabidopsis root mycobiome.</title>
        <authorList>
            <person name="Mesny F."/>
            <person name="Miyauchi S."/>
            <person name="Thiergart T."/>
            <person name="Pickel B."/>
            <person name="Atanasova L."/>
            <person name="Karlsson M."/>
            <person name="Huettel B."/>
            <person name="Barry K.W."/>
            <person name="Haridas S."/>
            <person name="Chen C."/>
            <person name="Bauer D."/>
            <person name="Andreopoulos W."/>
            <person name="Pangilinan J."/>
            <person name="LaButti K."/>
            <person name="Riley R."/>
            <person name="Lipzen A."/>
            <person name="Clum A."/>
            <person name="Drula E."/>
            <person name="Henrissat B."/>
            <person name="Kohler A."/>
            <person name="Grigoriev I.V."/>
            <person name="Martin F.M."/>
            <person name="Hacquard S."/>
        </authorList>
    </citation>
    <scope>NUCLEOTIDE SEQUENCE</scope>
    <source>
        <strain evidence="3">MPI-SDFR-AT-0117</strain>
    </source>
</reference>